<dbReference type="Proteomes" id="UP000215335">
    <property type="component" value="Unassembled WGS sequence"/>
</dbReference>
<feature type="transmembrane region" description="Helical" evidence="2">
    <location>
        <begin position="240"/>
        <end position="261"/>
    </location>
</feature>
<protein>
    <submittedName>
        <fullName evidence="3">Uncharacterized protein</fullName>
    </submittedName>
</protein>
<feature type="non-terminal residue" evidence="3">
    <location>
        <position position="1"/>
    </location>
</feature>
<feature type="region of interest" description="Disordered" evidence="1">
    <location>
        <begin position="96"/>
        <end position="117"/>
    </location>
</feature>
<proteinExistence type="predicted"/>
<dbReference type="SUPFAM" id="SSF52540">
    <property type="entry name" value="P-loop containing nucleoside triphosphate hydrolases"/>
    <property type="match status" value="1"/>
</dbReference>
<accession>A0A232EUP2</accession>
<dbReference type="EMBL" id="NNAY01002105">
    <property type="protein sequence ID" value="OXU22068.1"/>
    <property type="molecule type" value="Genomic_DNA"/>
</dbReference>
<organism evidence="3 4">
    <name type="scientific">Trichomalopsis sarcophagae</name>
    <dbReference type="NCBI Taxonomy" id="543379"/>
    <lineage>
        <taxon>Eukaryota</taxon>
        <taxon>Metazoa</taxon>
        <taxon>Ecdysozoa</taxon>
        <taxon>Arthropoda</taxon>
        <taxon>Hexapoda</taxon>
        <taxon>Insecta</taxon>
        <taxon>Pterygota</taxon>
        <taxon>Neoptera</taxon>
        <taxon>Endopterygota</taxon>
        <taxon>Hymenoptera</taxon>
        <taxon>Apocrita</taxon>
        <taxon>Proctotrupomorpha</taxon>
        <taxon>Chalcidoidea</taxon>
        <taxon>Pteromalidae</taxon>
        <taxon>Pteromalinae</taxon>
        <taxon>Trichomalopsis</taxon>
    </lineage>
</organism>
<dbReference type="AlphaFoldDB" id="A0A232EUP2"/>
<feature type="compositionally biased region" description="Acidic residues" evidence="1">
    <location>
        <begin position="1"/>
        <end position="13"/>
    </location>
</feature>
<gene>
    <name evidence="3" type="ORF">TSAR_011754</name>
</gene>
<feature type="region of interest" description="Disordered" evidence="1">
    <location>
        <begin position="1"/>
        <end position="23"/>
    </location>
</feature>
<dbReference type="OrthoDB" id="8191652at2759"/>
<feature type="compositionally biased region" description="Polar residues" evidence="1">
    <location>
        <begin position="160"/>
        <end position="170"/>
    </location>
</feature>
<keyword evidence="4" id="KW-1185">Reference proteome</keyword>
<keyword evidence="2" id="KW-0812">Transmembrane</keyword>
<keyword evidence="2" id="KW-0472">Membrane</keyword>
<evidence type="ECO:0000313" key="4">
    <source>
        <dbReference type="Proteomes" id="UP000215335"/>
    </source>
</evidence>
<evidence type="ECO:0000256" key="1">
    <source>
        <dbReference type="SAM" id="MobiDB-lite"/>
    </source>
</evidence>
<feature type="region of interest" description="Disordered" evidence="1">
    <location>
        <begin position="151"/>
        <end position="209"/>
    </location>
</feature>
<feature type="compositionally biased region" description="Basic and acidic residues" evidence="1">
    <location>
        <begin position="188"/>
        <end position="207"/>
    </location>
</feature>
<name>A0A232EUP2_9HYME</name>
<dbReference type="InterPro" id="IPR027417">
    <property type="entry name" value="P-loop_NTPase"/>
</dbReference>
<sequence>KKFDFFDEMDGEEPFLTRSPSPDECRLTKSSSYSKLFKTKRLTAEHLCDSYPCRHNKLLRKEYSCEEIYNHSLRAKVWRVKSDHEEAEPRRPMRFPILPEIPTSDSSPEEESPPRKLFEQSNPALFDNRLWKMILRPPHFLVDRRQKPTEEIYQHEPVQHTVSGNNSNLSFKKPLPRIKKSSLNNDVAEGKTTSDDKAKKNDSDENCTKQNTVDTTELKKRLRCLVREEPKKSKSTICSWLSFNSFIVLLSIVAACVAYFLTRENVSKKFCSPRFEFDGISEDLRNRIYDQEDAIDELAKYFRDKNNETGFDVLALVGGIGVGKSYTVEIVKNRMKASANSIDVFPPLINKDDEAYFSLSICRCNIIRLENLKTDDIPDAAAFADKLRKKAKGYCILTIALFNTQETDEHLQKTLDLSKSISLIERTFEERELKPTLISYRSMSSEALIKCINDAADYSNVKLTDTDMENIREEILIADSGCKGVYAKVQLRSSASEL</sequence>
<comment type="caution">
    <text evidence="3">The sequence shown here is derived from an EMBL/GenBank/DDBJ whole genome shotgun (WGS) entry which is preliminary data.</text>
</comment>
<keyword evidence="2" id="KW-1133">Transmembrane helix</keyword>
<evidence type="ECO:0000313" key="3">
    <source>
        <dbReference type="EMBL" id="OXU22068.1"/>
    </source>
</evidence>
<evidence type="ECO:0000256" key="2">
    <source>
        <dbReference type="SAM" id="Phobius"/>
    </source>
</evidence>
<reference evidence="3 4" key="1">
    <citation type="journal article" date="2017" name="Curr. Biol.">
        <title>The Evolution of Venom by Co-option of Single-Copy Genes.</title>
        <authorList>
            <person name="Martinson E.O."/>
            <person name="Mrinalini"/>
            <person name="Kelkar Y.D."/>
            <person name="Chang C.H."/>
            <person name="Werren J.H."/>
        </authorList>
    </citation>
    <scope>NUCLEOTIDE SEQUENCE [LARGE SCALE GENOMIC DNA]</scope>
    <source>
        <strain evidence="3 4">Alberta</strain>
        <tissue evidence="3">Whole body</tissue>
    </source>
</reference>